<feature type="compositionally biased region" description="Basic and acidic residues" evidence="3">
    <location>
        <begin position="72"/>
        <end position="81"/>
    </location>
</feature>
<protein>
    <recommendedName>
        <fullName evidence="4">Ribosomal RNA-processing protein 7 C-terminal domain-containing protein</fullName>
    </recommendedName>
</protein>
<dbReference type="PANTHER" id="PTHR13191:SF0">
    <property type="entry name" value="RIBOSOMAL RNA-PROCESSING PROTEIN 7 HOMOLOG A-RELATED"/>
    <property type="match status" value="1"/>
</dbReference>
<dbReference type="PANTHER" id="PTHR13191">
    <property type="entry name" value="RIBOSOMAL RNA PROCESSING PROTEIN 7-RELATED"/>
    <property type="match status" value="1"/>
</dbReference>
<feature type="compositionally biased region" description="Basic residues" evidence="3">
    <location>
        <begin position="172"/>
        <end position="184"/>
    </location>
</feature>
<dbReference type="GO" id="GO:0034456">
    <property type="term" value="C:UTP-C complex"/>
    <property type="evidence" value="ECO:0007669"/>
    <property type="project" value="TreeGrafter"/>
</dbReference>
<keyword evidence="6" id="KW-1185">Reference proteome</keyword>
<name>A0A484LII8_9ASTE</name>
<dbReference type="Gene3D" id="6.10.250.1770">
    <property type="match status" value="1"/>
</dbReference>
<sequence length="376" mass="43670">MFPMEKKIKNANKVKVKLKRSKDEAYFSHSIDEVDTHVREKKKKKLSRNRTRENDESTEREMDAIDQPNEIEGGHGLEEKIATNAEENENNNSRRKRRKSEKQTEADSTANEVERIQKRKSMKKRETEKKSDADSGPNEVEEIQTRKTKKSRTIEKKNDANKVEENQNGESRRKKRKGEKKSRKNGVDKSYTDAENRPDEQNVGKSRKLKDHLPNAEENVLGKSGEAEEVYELSSGDEHSSKGMQKWITEYYQSRPGLQVLQDRIDEYIVAYEAEKEKERKKKEAMVAEDGWTVVAHHKGRKKTTDSESGIAVGSVSQAAVLENLAKKKQKETGLNFYQFQKRDAKRNEIMELQSKFEQDKKRAQQLRAARKFRPL</sequence>
<feature type="compositionally biased region" description="Basic and acidic residues" evidence="3">
    <location>
        <begin position="185"/>
        <end position="202"/>
    </location>
</feature>
<dbReference type="AlphaFoldDB" id="A0A484LII8"/>
<accession>A0A484LII8</accession>
<feature type="region of interest" description="Disordered" evidence="3">
    <location>
        <begin position="1"/>
        <end position="242"/>
    </location>
</feature>
<evidence type="ECO:0000259" key="4">
    <source>
        <dbReference type="Pfam" id="PF12923"/>
    </source>
</evidence>
<dbReference type="EMBL" id="OOIL02001512">
    <property type="protein sequence ID" value="VFQ76231.1"/>
    <property type="molecule type" value="Genomic_DNA"/>
</dbReference>
<feature type="domain" description="Ribosomal RNA-processing protein 7 C-terminal" evidence="4">
    <location>
        <begin position="254"/>
        <end position="375"/>
    </location>
</feature>
<feature type="compositionally biased region" description="Basic and acidic residues" evidence="3">
    <location>
        <begin position="50"/>
        <end position="63"/>
    </location>
</feature>
<dbReference type="GO" id="GO:0006364">
    <property type="term" value="P:rRNA processing"/>
    <property type="evidence" value="ECO:0007669"/>
    <property type="project" value="TreeGrafter"/>
</dbReference>
<dbReference type="Proteomes" id="UP000595140">
    <property type="component" value="Unassembled WGS sequence"/>
</dbReference>
<dbReference type="Pfam" id="PF12923">
    <property type="entry name" value="RRP7"/>
    <property type="match status" value="1"/>
</dbReference>
<feature type="coiled-coil region" evidence="2">
    <location>
        <begin position="258"/>
        <end position="289"/>
    </location>
</feature>
<evidence type="ECO:0000256" key="3">
    <source>
        <dbReference type="SAM" id="MobiDB-lite"/>
    </source>
</evidence>
<feature type="compositionally biased region" description="Basic and acidic residues" evidence="3">
    <location>
        <begin position="21"/>
        <end position="38"/>
    </location>
</feature>
<feature type="compositionally biased region" description="Basic and acidic residues" evidence="3">
    <location>
        <begin position="124"/>
        <end position="133"/>
    </location>
</feature>
<evidence type="ECO:0000256" key="1">
    <source>
        <dbReference type="ARBA" id="ARBA00006110"/>
    </source>
</evidence>
<evidence type="ECO:0000313" key="6">
    <source>
        <dbReference type="Proteomes" id="UP000595140"/>
    </source>
</evidence>
<gene>
    <name evidence="5" type="ORF">CCAM_LOCUS18007</name>
</gene>
<dbReference type="GO" id="GO:0000028">
    <property type="term" value="P:ribosomal small subunit assembly"/>
    <property type="evidence" value="ECO:0007669"/>
    <property type="project" value="TreeGrafter"/>
</dbReference>
<dbReference type="OrthoDB" id="5390at2759"/>
<dbReference type="InterPro" id="IPR024326">
    <property type="entry name" value="RRP7_C"/>
</dbReference>
<feature type="coiled-coil region" evidence="2">
    <location>
        <begin position="343"/>
        <end position="370"/>
    </location>
</feature>
<evidence type="ECO:0000313" key="5">
    <source>
        <dbReference type="EMBL" id="VFQ76231.1"/>
    </source>
</evidence>
<proteinExistence type="inferred from homology"/>
<organism evidence="5 6">
    <name type="scientific">Cuscuta campestris</name>
    <dbReference type="NCBI Taxonomy" id="132261"/>
    <lineage>
        <taxon>Eukaryota</taxon>
        <taxon>Viridiplantae</taxon>
        <taxon>Streptophyta</taxon>
        <taxon>Embryophyta</taxon>
        <taxon>Tracheophyta</taxon>
        <taxon>Spermatophyta</taxon>
        <taxon>Magnoliopsida</taxon>
        <taxon>eudicotyledons</taxon>
        <taxon>Gunneridae</taxon>
        <taxon>Pentapetalae</taxon>
        <taxon>asterids</taxon>
        <taxon>lamiids</taxon>
        <taxon>Solanales</taxon>
        <taxon>Convolvulaceae</taxon>
        <taxon>Cuscuteae</taxon>
        <taxon>Cuscuta</taxon>
        <taxon>Cuscuta subgen. Grammica</taxon>
        <taxon>Cuscuta sect. Cleistogrammica</taxon>
    </lineage>
</organism>
<comment type="similarity">
    <text evidence="1">Belongs to the RRP7 family.</text>
</comment>
<evidence type="ECO:0000256" key="2">
    <source>
        <dbReference type="SAM" id="Coils"/>
    </source>
</evidence>
<reference evidence="5 6" key="1">
    <citation type="submission" date="2018-04" db="EMBL/GenBank/DDBJ databases">
        <authorList>
            <person name="Vogel A."/>
        </authorList>
    </citation>
    <scope>NUCLEOTIDE SEQUENCE [LARGE SCALE GENOMIC DNA]</scope>
</reference>
<feature type="compositionally biased region" description="Basic residues" evidence="3">
    <location>
        <begin position="39"/>
        <end position="49"/>
    </location>
</feature>
<feature type="compositionally biased region" description="Basic residues" evidence="3">
    <location>
        <begin position="9"/>
        <end position="20"/>
    </location>
</feature>
<dbReference type="GO" id="GO:0032545">
    <property type="term" value="C:CURI complex"/>
    <property type="evidence" value="ECO:0007669"/>
    <property type="project" value="TreeGrafter"/>
</dbReference>
<feature type="compositionally biased region" description="Basic and acidic residues" evidence="3">
    <location>
        <begin position="152"/>
        <end position="165"/>
    </location>
</feature>
<dbReference type="InterPro" id="IPR040446">
    <property type="entry name" value="RRP7"/>
</dbReference>
<keyword evidence="2" id="KW-0175">Coiled coil</keyword>